<dbReference type="OrthoDB" id="9812459at2"/>
<dbReference type="EMBL" id="FMAF01000038">
    <property type="protein sequence ID" value="SCB51255.1"/>
    <property type="molecule type" value="Genomic_DNA"/>
</dbReference>
<proteinExistence type="predicted"/>
<dbReference type="InterPro" id="IPR019291">
    <property type="entry name" value="Host_attachment_protein"/>
</dbReference>
<name>A0A1C3XGH4_9HYPH</name>
<sequence length="147" mass="16517">MEKHRIPRDSWVLVCDGVKALFLRNDGDAELINLIPVEIYGDKTAFQAPASDRPGRIYQSQGRSRSSVEAVDLKWQSEEAFVSDVARRLDQLVRNRTVKHLIIIAPPKVLGVLRAHLTPTVHSVVKGEVANDFTMLPIPEIEQRLKG</sequence>
<dbReference type="RefSeq" id="WP_037200766.1">
    <property type="nucleotide sequence ID" value="NZ_FMAF01000038.1"/>
</dbReference>
<dbReference type="AlphaFoldDB" id="A0A1C3XGH4"/>
<dbReference type="Proteomes" id="UP000199205">
    <property type="component" value="Unassembled WGS sequence"/>
</dbReference>
<evidence type="ECO:0000313" key="2">
    <source>
        <dbReference type="Proteomes" id="UP000199205"/>
    </source>
</evidence>
<reference evidence="1 2" key="1">
    <citation type="submission" date="2016-08" db="EMBL/GenBank/DDBJ databases">
        <authorList>
            <person name="Seilhamer J.J."/>
        </authorList>
    </citation>
    <scope>NUCLEOTIDE SEQUENCE [LARGE SCALE GENOMIC DNA]</scope>
    <source>
        <strain evidence="1 2">P1-7</strain>
    </source>
</reference>
<accession>A0A1C3XGH4</accession>
<dbReference type="Pfam" id="PF10116">
    <property type="entry name" value="Host_attach"/>
    <property type="match status" value="1"/>
</dbReference>
<organism evidence="1 2">
    <name type="scientific">Rhizobium lusitanum</name>
    <dbReference type="NCBI Taxonomy" id="293958"/>
    <lineage>
        <taxon>Bacteria</taxon>
        <taxon>Pseudomonadati</taxon>
        <taxon>Pseudomonadota</taxon>
        <taxon>Alphaproteobacteria</taxon>
        <taxon>Hyphomicrobiales</taxon>
        <taxon>Rhizobiaceae</taxon>
        <taxon>Rhizobium/Agrobacterium group</taxon>
        <taxon>Rhizobium</taxon>
    </lineage>
</organism>
<gene>
    <name evidence="1" type="ORF">GA0061101_13814</name>
</gene>
<protein>
    <submittedName>
        <fullName evidence="1">Protein required for attachment to host cells</fullName>
    </submittedName>
</protein>
<evidence type="ECO:0000313" key="1">
    <source>
        <dbReference type="EMBL" id="SCB51255.1"/>
    </source>
</evidence>